<comment type="caution">
    <text evidence="5">The sequence shown here is derived from an EMBL/GenBank/DDBJ whole genome shotgun (WGS) entry which is preliminary data.</text>
</comment>
<feature type="region of interest" description="Disordered" evidence="3">
    <location>
        <begin position="511"/>
        <end position="538"/>
    </location>
</feature>
<reference evidence="5" key="1">
    <citation type="submission" date="2020-01" db="EMBL/GenBank/DDBJ databases">
        <authorList>
            <person name="Feng Z.H.Z."/>
        </authorList>
    </citation>
    <scope>NUCLEOTIDE SEQUENCE</scope>
    <source>
        <strain evidence="5">CBS107.38</strain>
    </source>
</reference>
<proteinExistence type="predicted"/>
<dbReference type="GO" id="GO:0090575">
    <property type="term" value="C:RNA polymerase II transcription regulator complex"/>
    <property type="evidence" value="ECO:0007669"/>
    <property type="project" value="TreeGrafter"/>
</dbReference>
<evidence type="ECO:0000313" key="5">
    <source>
        <dbReference type="EMBL" id="KAF7675297.1"/>
    </source>
</evidence>
<reference evidence="5" key="2">
    <citation type="submission" date="2020-08" db="EMBL/GenBank/DDBJ databases">
        <title>Draft Genome Sequence of Cumin Blight Pathogen Alternaria burnsii.</title>
        <authorList>
            <person name="Feng Z."/>
        </authorList>
    </citation>
    <scope>NUCLEOTIDE SEQUENCE</scope>
    <source>
        <strain evidence="5">CBS107.38</strain>
    </source>
</reference>
<feature type="compositionally biased region" description="Low complexity" evidence="3">
    <location>
        <begin position="46"/>
        <end position="55"/>
    </location>
</feature>
<dbReference type="SMART" id="SM00338">
    <property type="entry name" value="BRLZ"/>
    <property type="match status" value="1"/>
</dbReference>
<organism evidence="5 6">
    <name type="scientific">Alternaria burnsii</name>
    <dbReference type="NCBI Taxonomy" id="1187904"/>
    <lineage>
        <taxon>Eukaryota</taxon>
        <taxon>Fungi</taxon>
        <taxon>Dikarya</taxon>
        <taxon>Ascomycota</taxon>
        <taxon>Pezizomycotina</taxon>
        <taxon>Dothideomycetes</taxon>
        <taxon>Pleosporomycetidae</taxon>
        <taxon>Pleosporales</taxon>
        <taxon>Pleosporineae</taxon>
        <taxon>Pleosporaceae</taxon>
        <taxon>Alternaria</taxon>
        <taxon>Alternaria sect. Alternaria</taxon>
    </lineage>
</organism>
<evidence type="ECO:0000256" key="2">
    <source>
        <dbReference type="ARBA" id="ARBA00023242"/>
    </source>
</evidence>
<dbReference type="SUPFAM" id="SSF52833">
    <property type="entry name" value="Thioredoxin-like"/>
    <property type="match status" value="1"/>
</dbReference>
<dbReference type="InterPro" id="IPR050936">
    <property type="entry name" value="AP-1-like"/>
</dbReference>
<feature type="compositionally biased region" description="Low complexity" evidence="3">
    <location>
        <begin position="518"/>
        <end position="532"/>
    </location>
</feature>
<feature type="region of interest" description="Disordered" evidence="3">
    <location>
        <begin position="559"/>
        <end position="908"/>
    </location>
</feature>
<dbReference type="InterPro" id="IPR004827">
    <property type="entry name" value="bZIP"/>
</dbReference>
<feature type="region of interest" description="Disordered" evidence="3">
    <location>
        <begin position="20"/>
        <end position="131"/>
    </location>
</feature>
<dbReference type="CDD" id="cd14688">
    <property type="entry name" value="bZIP_YAP"/>
    <property type="match status" value="1"/>
</dbReference>
<dbReference type="InterPro" id="IPR036249">
    <property type="entry name" value="Thioredoxin-like_sf"/>
</dbReference>
<feature type="compositionally biased region" description="Acidic residues" evidence="3">
    <location>
        <begin position="863"/>
        <end position="886"/>
    </location>
</feature>
<feature type="compositionally biased region" description="Acidic residues" evidence="3">
    <location>
        <begin position="821"/>
        <end position="842"/>
    </location>
</feature>
<feature type="compositionally biased region" description="Low complexity" evidence="3">
    <location>
        <begin position="608"/>
        <end position="657"/>
    </location>
</feature>
<evidence type="ECO:0000313" key="6">
    <source>
        <dbReference type="Proteomes" id="UP000596902"/>
    </source>
</evidence>
<dbReference type="GO" id="GO:0001228">
    <property type="term" value="F:DNA-binding transcription activator activity, RNA polymerase II-specific"/>
    <property type="evidence" value="ECO:0007669"/>
    <property type="project" value="TreeGrafter"/>
</dbReference>
<evidence type="ECO:0000256" key="1">
    <source>
        <dbReference type="ARBA" id="ARBA00004123"/>
    </source>
</evidence>
<name>A0A8H7EF07_9PLEO</name>
<accession>A0A8H7EF07</accession>
<gene>
    <name evidence="5" type="ORF">GT037_007060</name>
</gene>
<feature type="compositionally biased region" description="Polar residues" evidence="3">
    <location>
        <begin position="63"/>
        <end position="79"/>
    </location>
</feature>
<dbReference type="GeneID" id="62205285"/>
<evidence type="ECO:0000256" key="3">
    <source>
        <dbReference type="SAM" id="MobiDB-lite"/>
    </source>
</evidence>
<keyword evidence="6" id="KW-1185">Reference proteome</keyword>
<dbReference type="InterPro" id="IPR046347">
    <property type="entry name" value="bZIP_sf"/>
</dbReference>
<feature type="compositionally biased region" description="Basic and acidic residues" evidence="3">
    <location>
        <begin position="659"/>
        <end position="693"/>
    </location>
</feature>
<evidence type="ECO:0000259" key="4">
    <source>
        <dbReference type="SMART" id="SM00338"/>
    </source>
</evidence>
<dbReference type="PANTHER" id="PTHR40621">
    <property type="entry name" value="TRANSCRIPTION FACTOR KAPC-RELATED"/>
    <property type="match status" value="1"/>
</dbReference>
<feature type="domain" description="BZIP" evidence="4">
    <location>
        <begin position="108"/>
        <end position="173"/>
    </location>
</feature>
<dbReference type="Proteomes" id="UP000596902">
    <property type="component" value="Unassembled WGS sequence"/>
</dbReference>
<dbReference type="GO" id="GO:0000976">
    <property type="term" value="F:transcription cis-regulatory region binding"/>
    <property type="evidence" value="ECO:0007669"/>
    <property type="project" value="InterPro"/>
</dbReference>
<keyword evidence="2" id="KW-0539">Nucleus</keyword>
<sequence length="908" mass="98036">MSHARYMSWPDAHVLTMAPTYPPPGAANEYPSPAASRRPSECFSEMSMGSSRRGSLAGFASDMESTGQWQSIGSESKSPLAQFGFFKSLTDKKTTRDGQPPKRRGPKPDSKPALTRRQELNRQAQRTHRERKELYIKALEQEVIRLKDTFAATSRERDAFAEENRRLRELLMAHGISFDTSSPASNGMGRVDSSAYGSSTGSVSGYGPGSASTGYTSPPTRGSVSHDGMSGQPLTLQQQAQQSHHQQQHGLDYDQIGIDFVLTYDRSPYLSPPPQQLERPCMDHMQFLMVRAHDADENISGHALMATAPPDAHIANCPEEKYPHQMPDVKMPDLMKLLDLSNRLPLDGEITPIMAWAKILQDENIRDLSKQDIELVKTELLAKVRCYGFGAVLEEFETYTDSVSPSVYDNDPTIYLFTSLTAGSSHIVTATSRIETILRANKIPFKGVDTATDELAKKLFQRRASGKKLPLIVKEGYVLGGITEIEEWNEYDEIREALGVTSAFTPFPAKPGPPPMAAPATTTSSFSSTSTAAKKENVVTPSLETNLALRELGAEAAKKAASLKPVPSNIKTTNPLLAEKTNTPTSATSKKSPTKEDPGSILSPKSVPLPETPKLATPATPTTTQDTKPAVSTTKTEAKPATSSTSTKDAKAAAPSTNKDTKAKDAKAKDAKAKDSKTKDTKAKTTSSKDAKSKSTRKPTGGLFGLGKAPAKSKSKSSSSKDTKSKDAKSKSTKGTKAAAQPSIPKLSDLQKPVHGPSSMHDDAKNPALSAGPIDSTNDEESEEEESEEESSEEEDDAKEPATAAKVPGKIEKKATVAAEESSDEEEDSDEEEEDSEEEDSEDEKKPAPLATKGKAATQAKEDEAEESSEEEDSDEEEETSEEEEADVPKTQKQSAKDASKAGVSVKD</sequence>
<feature type="compositionally biased region" description="Low complexity" evidence="3">
    <location>
        <begin position="580"/>
        <end position="591"/>
    </location>
</feature>
<feature type="compositionally biased region" description="Acidic residues" evidence="3">
    <location>
        <begin position="777"/>
        <end position="798"/>
    </location>
</feature>
<feature type="compositionally biased region" description="Low complexity" evidence="3">
    <location>
        <begin position="237"/>
        <end position="249"/>
    </location>
</feature>
<dbReference type="SUPFAM" id="SSF57959">
    <property type="entry name" value="Leucine zipper domain"/>
    <property type="match status" value="1"/>
</dbReference>
<comment type="subcellular location">
    <subcellularLocation>
        <location evidence="1">Nucleus</location>
    </subcellularLocation>
</comment>
<dbReference type="RefSeq" id="XP_038785579.1">
    <property type="nucleotide sequence ID" value="XM_038932107.1"/>
</dbReference>
<feature type="compositionally biased region" description="Low complexity" evidence="3">
    <location>
        <begin position="193"/>
        <end position="205"/>
    </location>
</feature>
<feature type="region of interest" description="Disordered" evidence="3">
    <location>
        <begin position="183"/>
        <end position="249"/>
    </location>
</feature>
<dbReference type="PANTHER" id="PTHR40621:SF6">
    <property type="entry name" value="AP-1-LIKE TRANSCRIPTION FACTOR YAP1-RELATED"/>
    <property type="match status" value="1"/>
</dbReference>
<dbReference type="AlphaFoldDB" id="A0A8H7EF07"/>
<dbReference type="Gene3D" id="3.40.30.10">
    <property type="entry name" value="Glutaredoxin"/>
    <property type="match status" value="1"/>
</dbReference>
<feature type="compositionally biased region" description="Basic and acidic residues" evidence="3">
    <location>
        <begin position="89"/>
        <end position="120"/>
    </location>
</feature>
<dbReference type="Gene3D" id="1.20.5.170">
    <property type="match status" value="1"/>
</dbReference>
<feature type="compositionally biased region" description="Basic and acidic residues" evidence="3">
    <location>
        <begin position="887"/>
        <end position="908"/>
    </location>
</feature>
<feature type="compositionally biased region" description="Basic and acidic residues" evidence="3">
    <location>
        <begin position="719"/>
        <end position="730"/>
    </location>
</feature>
<feature type="compositionally biased region" description="Low complexity" evidence="3">
    <location>
        <begin position="707"/>
        <end position="718"/>
    </location>
</feature>
<dbReference type="EMBL" id="JAAABM010000009">
    <property type="protein sequence ID" value="KAF7675297.1"/>
    <property type="molecule type" value="Genomic_DNA"/>
</dbReference>
<feature type="compositionally biased region" description="Polar residues" evidence="3">
    <location>
        <begin position="211"/>
        <end position="223"/>
    </location>
</feature>
<protein>
    <submittedName>
        <fullName evidence="5">Bzip-type transcription factor</fullName>
    </submittedName>
</protein>